<evidence type="ECO:0000256" key="1">
    <source>
        <dbReference type="SAM" id="MobiDB-lite"/>
    </source>
</evidence>
<accession>A0ABU7ESK2</accession>
<feature type="compositionally biased region" description="Basic and acidic residues" evidence="1">
    <location>
        <begin position="35"/>
        <end position="45"/>
    </location>
</feature>
<evidence type="ECO:0000313" key="2">
    <source>
        <dbReference type="EMBL" id="MED6290021.1"/>
    </source>
</evidence>
<keyword evidence="3" id="KW-1185">Reference proteome</keyword>
<feature type="region of interest" description="Disordered" evidence="1">
    <location>
        <begin position="16"/>
        <end position="65"/>
    </location>
</feature>
<protein>
    <submittedName>
        <fullName evidence="2">Uncharacterized protein</fullName>
    </submittedName>
</protein>
<reference evidence="2 3" key="1">
    <citation type="submission" date="2021-06" db="EMBL/GenBank/DDBJ databases">
        <authorList>
            <person name="Palmer J.M."/>
        </authorList>
    </citation>
    <scope>NUCLEOTIDE SEQUENCE [LARGE SCALE GENOMIC DNA]</scope>
    <source>
        <strain evidence="2 3">CL_MEX2019</strain>
        <tissue evidence="2">Muscle</tissue>
    </source>
</reference>
<feature type="compositionally biased region" description="Polar residues" evidence="1">
    <location>
        <begin position="17"/>
        <end position="34"/>
    </location>
</feature>
<dbReference type="Proteomes" id="UP001352852">
    <property type="component" value="Unassembled WGS sequence"/>
</dbReference>
<comment type="caution">
    <text evidence="2">The sequence shown here is derived from an EMBL/GenBank/DDBJ whole genome shotgun (WGS) entry which is preliminary data.</text>
</comment>
<name>A0ABU7ESK2_9TELE</name>
<sequence>MQLPEITPDSAAALPFSQAQHHSPSTKLNFSSTEAPRRTLAEHSHQIQSHGSTLHNLLEQQRHSSQQLDQMVSLLQHALNIRTSQTPEGANEPPVHPRSVSNFHTHVTSLPTTQRNSPIRQVWFVA</sequence>
<evidence type="ECO:0000313" key="3">
    <source>
        <dbReference type="Proteomes" id="UP001352852"/>
    </source>
</evidence>
<proteinExistence type="predicted"/>
<feature type="compositionally biased region" description="Polar residues" evidence="1">
    <location>
        <begin position="46"/>
        <end position="65"/>
    </location>
</feature>
<dbReference type="EMBL" id="JAHUTJ010066097">
    <property type="protein sequence ID" value="MED6290021.1"/>
    <property type="molecule type" value="Genomic_DNA"/>
</dbReference>
<organism evidence="2 3">
    <name type="scientific">Characodon lateralis</name>
    <dbReference type="NCBI Taxonomy" id="208331"/>
    <lineage>
        <taxon>Eukaryota</taxon>
        <taxon>Metazoa</taxon>
        <taxon>Chordata</taxon>
        <taxon>Craniata</taxon>
        <taxon>Vertebrata</taxon>
        <taxon>Euteleostomi</taxon>
        <taxon>Actinopterygii</taxon>
        <taxon>Neopterygii</taxon>
        <taxon>Teleostei</taxon>
        <taxon>Neoteleostei</taxon>
        <taxon>Acanthomorphata</taxon>
        <taxon>Ovalentaria</taxon>
        <taxon>Atherinomorphae</taxon>
        <taxon>Cyprinodontiformes</taxon>
        <taxon>Goodeidae</taxon>
        <taxon>Characodon</taxon>
    </lineage>
</organism>
<gene>
    <name evidence="2" type="ORF">CHARACLAT_008780</name>
</gene>